<evidence type="ECO:0000256" key="7">
    <source>
        <dbReference type="SAM" id="Phobius"/>
    </source>
</evidence>
<dbReference type="InterPro" id="IPR011701">
    <property type="entry name" value="MFS"/>
</dbReference>
<gene>
    <name evidence="8" type="ORF">PENARI_c015G00730</name>
</gene>
<evidence type="ECO:0000313" key="8">
    <source>
        <dbReference type="EMBL" id="OGE50879.1"/>
    </source>
</evidence>
<reference evidence="8 9" key="1">
    <citation type="journal article" date="2016" name="Sci. Rep.">
        <title>Penicillium arizonense, a new, genome sequenced fungal species, reveals a high chemical diversity in secreted metabolites.</title>
        <authorList>
            <person name="Grijseels S."/>
            <person name="Nielsen J.C."/>
            <person name="Randelovic M."/>
            <person name="Nielsen J."/>
            <person name="Nielsen K.F."/>
            <person name="Workman M."/>
            <person name="Frisvad J.C."/>
        </authorList>
    </citation>
    <scope>NUCLEOTIDE SEQUENCE [LARGE SCALE GENOMIC DNA]</scope>
    <source>
        <strain evidence="8 9">CBS 141311</strain>
    </source>
</reference>
<dbReference type="Proteomes" id="UP000177622">
    <property type="component" value="Unassembled WGS sequence"/>
</dbReference>
<keyword evidence="2" id="KW-0813">Transport</keyword>
<feature type="transmembrane region" description="Helical" evidence="7">
    <location>
        <begin position="215"/>
        <end position="238"/>
    </location>
</feature>
<feature type="transmembrane region" description="Helical" evidence="7">
    <location>
        <begin position="57"/>
        <end position="84"/>
    </location>
</feature>
<proteinExistence type="predicted"/>
<dbReference type="SUPFAM" id="SSF103473">
    <property type="entry name" value="MFS general substrate transporter"/>
    <property type="match status" value="1"/>
</dbReference>
<feature type="transmembrane region" description="Helical" evidence="7">
    <location>
        <begin position="132"/>
        <end position="151"/>
    </location>
</feature>
<evidence type="ECO:0000313" key="9">
    <source>
        <dbReference type="Proteomes" id="UP000177622"/>
    </source>
</evidence>
<feature type="transmembrane region" description="Helical" evidence="7">
    <location>
        <begin position="189"/>
        <end position="209"/>
    </location>
</feature>
<evidence type="ECO:0000256" key="2">
    <source>
        <dbReference type="ARBA" id="ARBA00022448"/>
    </source>
</evidence>
<keyword evidence="5 7" id="KW-0472">Membrane</keyword>
<feature type="transmembrane region" description="Helical" evidence="7">
    <location>
        <begin position="353"/>
        <end position="374"/>
    </location>
</feature>
<dbReference type="EMBL" id="LXJU01000015">
    <property type="protein sequence ID" value="OGE50879.1"/>
    <property type="molecule type" value="Genomic_DNA"/>
</dbReference>
<feature type="transmembrane region" description="Helical" evidence="7">
    <location>
        <begin position="415"/>
        <end position="436"/>
    </location>
</feature>
<dbReference type="GeneID" id="34578403"/>
<evidence type="ECO:0000256" key="3">
    <source>
        <dbReference type="ARBA" id="ARBA00022692"/>
    </source>
</evidence>
<feature type="transmembrane region" description="Helical" evidence="7">
    <location>
        <begin position="322"/>
        <end position="346"/>
    </location>
</feature>
<sequence>MVTAAKAEASSSGFPAPESGSAIDTKYIDVTLAILENHEDEVDSLTAEKEKKLRRKLYWNVIGLLSAINLLLFIDKASLGYAAILGLFEETGISKEQYNNLGTFFYVGYLIAQLPGHYAMQRLPFGKFVASLVFMWGVTLLLHCVATRYAALVVLRLVLGASESVVVPAMEITIGMFFNRHEQSFLQPFLWLTSALAPVCAAFISYGLLWSHSTILPWKLFMVITGGVSIITSIFVWFRYPNNPAEATFLTLEEKVHTIRRVHESSQSSIEQKMFKKYQFIEALRDPVSWLFALQAFTLMMANNLTYGQQNLIIKALGVDSLGSTLVAAAGGAFGAVVCLAAVLALRRWPSNLALHGLVWCVPSIAGGIGMVAINWHFKLGLLVCLILAGHTFGNTYIIALGWATSSAAGHTKKLTRSAMFMLGYSVANLCSPQIWVPKDAPRYYGAWISMIVVSWLGTPTILFIIQFILKHRNLQRRLWASALSNERRAAYSFGVIEQLDENGALVRRMVEITMLDMTDLENLFFTNLINDDTNYSDAATKHVGQLFFPGELIHSDYQFAPYHAHLSTLNRTLNGGDSVYSVANDDGYSAIISTELVGETLAEGLIGYITIEINKSASAIATTGQDVNVQRYLPTVLLSSSVQAASNTFDIAECYRANVMKLLRDRRRC</sequence>
<dbReference type="PANTHER" id="PTHR43791:SF63">
    <property type="entry name" value="HIGH AFFINITY CYSTEINE TRANSPORTER"/>
    <property type="match status" value="1"/>
</dbReference>
<evidence type="ECO:0000256" key="1">
    <source>
        <dbReference type="ARBA" id="ARBA00004141"/>
    </source>
</evidence>
<dbReference type="GO" id="GO:0033229">
    <property type="term" value="F:cysteine transmembrane transporter activity"/>
    <property type="evidence" value="ECO:0007669"/>
    <property type="project" value="TreeGrafter"/>
</dbReference>
<dbReference type="Pfam" id="PF07690">
    <property type="entry name" value="MFS_1"/>
    <property type="match status" value="1"/>
</dbReference>
<dbReference type="PANTHER" id="PTHR43791">
    <property type="entry name" value="PERMEASE-RELATED"/>
    <property type="match status" value="1"/>
</dbReference>
<feature type="transmembrane region" description="Helical" evidence="7">
    <location>
        <begin position="380"/>
        <end position="403"/>
    </location>
</feature>
<feature type="coiled-coil region" evidence="6">
    <location>
        <begin position="28"/>
        <end position="55"/>
    </location>
</feature>
<dbReference type="OrthoDB" id="6730379at2759"/>
<keyword evidence="6" id="KW-0175">Coiled coil</keyword>
<evidence type="ECO:0000256" key="4">
    <source>
        <dbReference type="ARBA" id="ARBA00022989"/>
    </source>
</evidence>
<dbReference type="InterPro" id="IPR036259">
    <property type="entry name" value="MFS_trans_sf"/>
</dbReference>
<dbReference type="Gene3D" id="1.20.1250.20">
    <property type="entry name" value="MFS general substrate transporter like domains"/>
    <property type="match status" value="1"/>
</dbReference>
<keyword evidence="3 7" id="KW-0812">Transmembrane</keyword>
<evidence type="ECO:0008006" key="10">
    <source>
        <dbReference type="Google" id="ProtNLM"/>
    </source>
</evidence>
<dbReference type="AlphaFoldDB" id="A0A1F5LD72"/>
<comment type="caution">
    <text evidence="8">The sequence shown here is derived from an EMBL/GenBank/DDBJ whole genome shotgun (WGS) entry which is preliminary data.</text>
</comment>
<keyword evidence="4 7" id="KW-1133">Transmembrane helix</keyword>
<organism evidence="8 9">
    <name type="scientific">Penicillium arizonense</name>
    <dbReference type="NCBI Taxonomy" id="1835702"/>
    <lineage>
        <taxon>Eukaryota</taxon>
        <taxon>Fungi</taxon>
        <taxon>Dikarya</taxon>
        <taxon>Ascomycota</taxon>
        <taxon>Pezizomycotina</taxon>
        <taxon>Eurotiomycetes</taxon>
        <taxon>Eurotiomycetidae</taxon>
        <taxon>Eurotiales</taxon>
        <taxon>Aspergillaceae</taxon>
        <taxon>Penicillium</taxon>
    </lineage>
</organism>
<protein>
    <recommendedName>
        <fullName evidence="10">Major facilitator superfamily (MFS) profile domain-containing protein</fullName>
    </recommendedName>
</protein>
<evidence type="ECO:0000256" key="5">
    <source>
        <dbReference type="ARBA" id="ARBA00023136"/>
    </source>
</evidence>
<keyword evidence="9" id="KW-1185">Reference proteome</keyword>
<dbReference type="RefSeq" id="XP_022486325.1">
    <property type="nucleotide sequence ID" value="XM_022633669.1"/>
</dbReference>
<comment type="subcellular location">
    <subcellularLocation>
        <location evidence="1">Membrane</location>
        <topology evidence="1">Multi-pass membrane protein</topology>
    </subcellularLocation>
</comment>
<feature type="transmembrane region" description="Helical" evidence="7">
    <location>
        <begin position="157"/>
        <end position="177"/>
    </location>
</feature>
<dbReference type="GO" id="GO:0016020">
    <property type="term" value="C:membrane"/>
    <property type="evidence" value="ECO:0007669"/>
    <property type="project" value="UniProtKB-SubCell"/>
</dbReference>
<name>A0A1F5LD72_PENAI</name>
<feature type="transmembrane region" description="Helical" evidence="7">
    <location>
        <begin position="448"/>
        <end position="470"/>
    </location>
</feature>
<accession>A0A1F5LD72</accession>
<evidence type="ECO:0000256" key="6">
    <source>
        <dbReference type="SAM" id="Coils"/>
    </source>
</evidence>